<protein>
    <recommendedName>
        <fullName evidence="2">NADP-dependent oxidoreductase domain-containing protein</fullName>
    </recommendedName>
</protein>
<gene>
    <name evidence="3" type="ORF">OAUR00152_LOCUS22435</name>
    <name evidence="4" type="ORF">OAUR00152_LOCUS22441</name>
    <name evidence="5" type="ORF">OAUR00152_LOCUS22444</name>
    <name evidence="6" type="ORF">OAUR00152_LOCUS22447</name>
</gene>
<evidence type="ECO:0000313" key="4">
    <source>
        <dbReference type="EMBL" id="CAE2253184.1"/>
    </source>
</evidence>
<evidence type="ECO:0000313" key="6">
    <source>
        <dbReference type="EMBL" id="CAE2253192.1"/>
    </source>
</evidence>
<dbReference type="InterPro" id="IPR036812">
    <property type="entry name" value="NAD(P)_OxRdtase_dom_sf"/>
</dbReference>
<keyword evidence="1" id="KW-0560">Oxidoreductase</keyword>
<dbReference type="Pfam" id="PF00248">
    <property type="entry name" value="Aldo_ket_red"/>
    <property type="match status" value="1"/>
</dbReference>
<dbReference type="EMBL" id="HBKQ01032868">
    <property type="protein sequence ID" value="CAE2253172.1"/>
    <property type="molecule type" value="Transcribed_RNA"/>
</dbReference>
<dbReference type="EMBL" id="HBKQ01032877">
    <property type="protein sequence ID" value="CAE2253188.1"/>
    <property type="molecule type" value="Transcribed_RNA"/>
</dbReference>
<evidence type="ECO:0000313" key="5">
    <source>
        <dbReference type="EMBL" id="CAE2253188.1"/>
    </source>
</evidence>
<dbReference type="AlphaFoldDB" id="A0A6U6G219"/>
<evidence type="ECO:0000256" key="1">
    <source>
        <dbReference type="ARBA" id="ARBA00023002"/>
    </source>
</evidence>
<dbReference type="PANTHER" id="PTHR43364">
    <property type="entry name" value="NADH-SPECIFIC METHYLGLYOXAL REDUCTASE-RELATED"/>
    <property type="match status" value="1"/>
</dbReference>
<name>A0A6U6G219_9STRA</name>
<dbReference type="InterPro" id="IPR050523">
    <property type="entry name" value="AKR_Detox_Biosynth"/>
</dbReference>
<dbReference type="InterPro" id="IPR023210">
    <property type="entry name" value="NADP_OxRdtase_dom"/>
</dbReference>
<dbReference type="Gene3D" id="3.20.20.100">
    <property type="entry name" value="NADP-dependent oxidoreductase domain"/>
    <property type="match status" value="1"/>
</dbReference>
<sequence>MSYNALAGGMLTGKYMDVPAALDDSDRARAMKSIESPRGRHDTRGWGGTLYRYRTDAARAAIAEYAQIAKKYGMSLTELSLRWNRQRSLVTTTLVGHSNMRQLQESLKYFTVKEPLSDQIMWDIDMVHMKNRLPLFSSNRVGRDWLGEGEIGEPIP</sequence>
<evidence type="ECO:0000259" key="2">
    <source>
        <dbReference type="Pfam" id="PF00248"/>
    </source>
</evidence>
<dbReference type="EMBL" id="HBKQ01032881">
    <property type="protein sequence ID" value="CAE2253192.1"/>
    <property type="molecule type" value="Transcribed_RNA"/>
</dbReference>
<dbReference type="PANTHER" id="PTHR43364:SF4">
    <property type="entry name" value="NAD(P)-LINKED OXIDOREDUCTASE SUPERFAMILY PROTEIN"/>
    <property type="match status" value="1"/>
</dbReference>
<proteinExistence type="predicted"/>
<accession>A0A6U6G219</accession>
<feature type="domain" description="NADP-dependent oxidoreductase" evidence="2">
    <location>
        <begin position="2"/>
        <end position="125"/>
    </location>
</feature>
<reference evidence="4" key="1">
    <citation type="submission" date="2021-01" db="EMBL/GenBank/DDBJ databases">
        <authorList>
            <person name="Corre E."/>
            <person name="Pelletier E."/>
            <person name="Niang G."/>
            <person name="Scheremetjew M."/>
            <person name="Finn R."/>
            <person name="Kale V."/>
            <person name="Holt S."/>
            <person name="Cochrane G."/>
            <person name="Meng A."/>
            <person name="Brown T."/>
            <person name="Cohen L."/>
        </authorList>
    </citation>
    <scope>NUCLEOTIDE SEQUENCE</scope>
    <source>
        <strain evidence="4">Isolate 1302-5</strain>
    </source>
</reference>
<dbReference type="EMBL" id="HBKQ01032874">
    <property type="protein sequence ID" value="CAE2253184.1"/>
    <property type="molecule type" value="Transcribed_RNA"/>
</dbReference>
<dbReference type="GO" id="GO:0016491">
    <property type="term" value="F:oxidoreductase activity"/>
    <property type="evidence" value="ECO:0007669"/>
    <property type="project" value="UniProtKB-KW"/>
</dbReference>
<organism evidence="4">
    <name type="scientific">Odontella aurita</name>
    <dbReference type="NCBI Taxonomy" id="265563"/>
    <lineage>
        <taxon>Eukaryota</taxon>
        <taxon>Sar</taxon>
        <taxon>Stramenopiles</taxon>
        <taxon>Ochrophyta</taxon>
        <taxon>Bacillariophyta</taxon>
        <taxon>Mediophyceae</taxon>
        <taxon>Biddulphiophycidae</taxon>
        <taxon>Eupodiscales</taxon>
        <taxon>Odontellaceae</taxon>
        <taxon>Odontella</taxon>
    </lineage>
</organism>
<evidence type="ECO:0000313" key="3">
    <source>
        <dbReference type="EMBL" id="CAE2253172.1"/>
    </source>
</evidence>
<dbReference type="SUPFAM" id="SSF51430">
    <property type="entry name" value="NAD(P)-linked oxidoreductase"/>
    <property type="match status" value="1"/>
</dbReference>